<dbReference type="Gene3D" id="3.30.70.580">
    <property type="entry name" value="Pseudouridine synthase I, catalytic domain, N-terminal subdomain"/>
    <property type="match status" value="1"/>
</dbReference>
<evidence type="ECO:0000256" key="1">
    <source>
        <dbReference type="ARBA" id="ARBA00008348"/>
    </source>
</evidence>
<evidence type="ECO:0000313" key="7">
    <source>
        <dbReference type="Proteomes" id="UP000886883"/>
    </source>
</evidence>
<dbReference type="InterPro" id="IPR036986">
    <property type="entry name" value="S4_RNA-bd_sf"/>
</dbReference>
<dbReference type="FunFam" id="3.10.290.10:FF:000003">
    <property type="entry name" value="Pseudouridine synthase"/>
    <property type="match status" value="1"/>
</dbReference>
<evidence type="ECO:0000256" key="2">
    <source>
        <dbReference type="ARBA" id="ARBA00023235"/>
    </source>
</evidence>
<organism evidence="6 7">
    <name type="scientific">Candidatus Eisenbergiella merdigallinarum</name>
    <dbReference type="NCBI Taxonomy" id="2838552"/>
    <lineage>
        <taxon>Bacteria</taxon>
        <taxon>Bacillati</taxon>
        <taxon>Bacillota</taxon>
        <taxon>Clostridia</taxon>
        <taxon>Lachnospirales</taxon>
        <taxon>Lachnospiraceae</taxon>
        <taxon>Eisenbergiella</taxon>
    </lineage>
</organism>
<dbReference type="Pfam" id="PF01479">
    <property type="entry name" value="S4"/>
    <property type="match status" value="1"/>
</dbReference>
<dbReference type="FunFam" id="3.30.70.1560:FF:000002">
    <property type="entry name" value="Pseudouridine synthase"/>
    <property type="match status" value="1"/>
</dbReference>
<dbReference type="InterPro" id="IPR050343">
    <property type="entry name" value="RsuA_PseudoU_synthase"/>
</dbReference>
<dbReference type="EMBL" id="DWXE01000031">
    <property type="protein sequence ID" value="HJB91550.1"/>
    <property type="molecule type" value="Genomic_DNA"/>
</dbReference>
<dbReference type="Pfam" id="PF00849">
    <property type="entry name" value="PseudoU_synth_2"/>
    <property type="match status" value="1"/>
</dbReference>
<dbReference type="Gene3D" id="3.30.70.1560">
    <property type="entry name" value="Alpha-L RNA-binding motif"/>
    <property type="match status" value="1"/>
</dbReference>
<accession>A0A9D2SD20</accession>
<protein>
    <recommendedName>
        <fullName evidence="4">Pseudouridine synthase</fullName>
        <ecNumber evidence="4">5.4.99.-</ecNumber>
    </recommendedName>
</protein>
<dbReference type="GO" id="GO:0003723">
    <property type="term" value="F:RNA binding"/>
    <property type="evidence" value="ECO:0007669"/>
    <property type="project" value="UniProtKB-KW"/>
</dbReference>
<comment type="similarity">
    <text evidence="1 4">Belongs to the pseudouridine synthase RsuA family.</text>
</comment>
<dbReference type="SUPFAM" id="SSF55174">
    <property type="entry name" value="Alpha-L RNA-binding motif"/>
    <property type="match status" value="1"/>
</dbReference>
<dbReference type="EC" id="5.4.99.-" evidence="4"/>
<dbReference type="PROSITE" id="PS01149">
    <property type="entry name" value="PSI_RSU"/>
    <property type="match status" value="1"/>
</dbReference>
<dbReference type="InterPro" id="IPR000748">
    <property type="entry name" value="PsdUridine_synth_RsuA/RluB/E/F"/>
</dbReference>
<reference evidence="6" key="2">
    <citation type="submission" date="2021-04" db="EMBL/GenBank/DDBJ databases">
        <authorList>
            <person name="Gilroy R."/>
        </authorList>
    </citation>
    <scope>NUCLEOTIDE SEQUENCE</scope>
    <source>
        <strain evidence="6">USAMLcec3-2134</strain>
    </source>
</reference>
<dbReference type="Gene3D" id="3.10.290.10">
    <property type="entry name" value="RNA-binding S4 domain"/>
    <property type="match status" value="1"/>
</dbReference>
<keyword evidence="3" id="KW-0694">RNA-binding</keyword>
<dbReference type="InterPro" id="IPR018496">
    <property type="entry name" value="PsdUridine_synth_RsuA/RluB_CS"/>
</dbReference>
<evidence type="ECO:0000256" key="3">
    <source>
        <dbReference type="PROSITE-ProRule" id="PRU00182"/>
    </source>
</evidence>
<proteinExistence type="inferred from homology"/>
<evidence type="ECO:0000259" key="5">
    <source>
        <dbReference type="SMART" id="SM00363"/>
    </source>
</evidence>
<evidence type="ECO:0000256" key="4">
    <source>
        <dbReference type="RuleBase" id="RU003887"/>
    </source>
</evidence>
<dbReference type="InterPro" id="IPR020103">
    <property type="entry name" value="PsdUridine_synth_cat_dom_sf"/>
</dbReference>
<sequence length="245" mass="28623">MMANTEKVRLNKYLAESGLCSRREADRLIEEGRVRVNGQIPSPGMKVNDLDKLTVDDKPVARREKKVVLAYYKPQGVTCTEKDRHAEVTIRDVLDYPVRLTYAGRLDRDSEGLLLMTNDGDLIDSLMRAANYHEKEYLVRVNKPMSREFLKKMSEGVLLRELNERTRPCFVKEEGKFVFRIVLTQGLNRQIRRMCRELGYEAVSIKRVRVANVLLDRLKPGEYRPVSGEEKRELYRCMQKRKTLR</sequence>
<dbReference type="SUPFAM" id="SSF55120">
    <property type="entry name" value="Pseudouridine synthase"/>
    <property type="match status" value="1"/>
</dbReference>
<dbReference type="CDD" id="cd00165">
    <property type="entry name" value="S4"/>
    <property type="match status" value="1"/>
</dbReference>
<evidence type="ECO:0000313" key="6">
    <source>
        <dbReference type="EMBL" id="HJB91550.1"/>
    </source>
</evidence>
<feature type="domain" description="RNA-binding S4" evidence="5">
    <location>
        <begin position="8"/>
        <end position="73"/>
    </location>
</feature>
<dbReference type="AlphaFoldDB" id="A0A9D2SD20"/>
<dbReference type="PANTHER" id="PTHR47683">
    <property type="entry name" value="PSEUDOURIDINE SYNTHASE FAMILY PROTEIN-RELATED"/>
    <property type="match status" value="1"/>
</dbReference>
<dbReference type="InterPro" id="IPR042092">
    <property type="entry name" value="PsdUridine_s_RsuA/RluB/E/F_cat"/>
</dbReference>
<comment type="caution">
    <text evidence="6">The sequence shown here is derived from an EMBL/GenBank/DDBJ whole genome shotgun (WGS) entry which is preliminary data.</text>
</comment>
<dbReference type="GO" id="GO:0000455">
    <property type="term" value="P:enzyme-directed rRNA pseudouridine synthesis"/>
    <property type="evidence" value="ECO:0007669"/>
    <property type="project" value="UniProtKB-ARBA"/>
</dbReference>
<dbReference type="NCBIfam" id="TIGR00093">
    <property type="entry name" value="pseudouridine synthase"/>
    <property type="match status" value="1"/>
</dbReference>
<gene>
    <name evidence="6" type="ORF">H9763_08810</name>
</gene>
<dbReference type="PANTHER" id="PTHR47683:SF2">
    <property type="entry name" value="RNA-BINDING S4 DOMAIN-CONTAINING PROTEIN"/>
    <property type="match status" value="1"/>
</dbReference>
<reference evidence="6" key="1">
    <citation type="journal article" date="2021" name="PeerJ">
        <title>Extensive microbial diversity within the chicken gut microbiome revealed by metagenomics and culture.</title>
        <authorList>
            <person name="Gilroy R."/>
            <person name="Ravi A."/>
            <person name="Getino M."/>
            <person name="Pursley I."/>
            <person name="Horton D.L."/>
            <person name="Alikhan N.F."/>
            <person name="Baker D."/>
            <person name="Gharbi K."/>
            <person name="Hall N."/>
            <person name="Watson M."/>
            <person name="Adriaenssens E.M."/>
            <person name="Foster-Nyarko E."/>
            <person name="Jarju S."/>
            <person name="Secka A."/>
            <person name="Antonio M."/>
            <person name="Oren A."/>
            <person name="Chaudhuri R.R."/>
            <person name="La Ragione R."/>
            <person name="Hildebrand F."/>
            <person name="Pallen M.J."/>
        </authorList>
    </citation>
    <scope>NUCLEOTIDE SEQUENCE</scope>
    <source>
        <strain evidence="6">USAMLcec3-2134</strain>
    </source>
</reference>
<dbReference type="InterPro" id="IPR006145">
    <property type="entry name" value="PsdUridine_synth_RsuA/RluA"/>
</dbReference>
<keyword evidence="2 4" id="KW-0413">Isomerase</keyword>
<dbReference type="GO" id="GO:0120159">
    <property type="term" value="F:rRNA pseudouridine synthase activity"/>
    <property type="evidence" value="ECO:0007669"/>
    <property type="project" value="UniProtKB-ARBA"/>
</dbReference>
<dbReference type="InterPro" id="IPR020094">
    <property type="entry name" value="TruA/RsuA/RluB/E/F_N"/>
</dbReference>
<dbReference type="PROSITE" id="PS50889">
    <property type="entry name" value="S4"/>
    <property type="match status" value="1"/>
</dbReference>
<dbReference type="InterPro" id="IPR002942">
    <property type="entry name" value="S4_RNA-bd"/>
</dbReference>
<dbReference type="Proteomes" id="UP000886883">
    <property type="component" value="Unassembled WGS sequence"/>
</dbReference>
<dbReference type="SMART" id="SM00363">
    <property type="entry name" value="S4"/>
    <property type="match status" value="1"/>
</dbReference>
<name>A0A9D2SD20_9FIRM</name>